<name>A0AAE5TGP3_AVIPA</name>
<dbReference type="AlphaFoldDB" id="A0AAE5TGP3"/>
<feature type="non-terminal residue" evidence="3">
    <location>
        <position position="174"/>
    </location>
</feature>
<proteinExistence type="predicted"/>
<feature type="signal peptide" evidence="2">
    <location>
        <begin position="1"/>
        <end position="25"/>
    </location>
</feature>
<feature type="compositionally biased region" description="Basic and acidic residues" evidence="1">
    <location>
        <begin position="90"/>
        <end position="108"/>
    </location>
</feature>
<dbReference type="Proteomes" id="UP000247594">
    <property type="component" value="Unassembled WGS sequence"/>
</dbReference>
<accession>A0AAE5TGP3</accession>
<gene>
    <name evidence="3" type="ORF">DM482_09365</name>
</gene>
<dbReference type="RefSeq" id="WP_133247372.1">
    <property type="nucleotide sequence ID" value="NZ_QJPI01000017.1"/>
</dbReference>
<dbReference type="EMBL" id="QJPJ01000017">
    <property type="protein sequence ID" value="PXZ38372.1"/>
    <property type="molecule type" value="Genomic_DNA"/>
</dbReference>
<evidence type="ECO:0000313" key="4">
    <source>
        <dbReference type="Proteomes" id="UP000247594"/>
    </source>
</evidence>
<sequence length="174" mass="19626">MKTNLKTWLAVLGLVSLVMPNVVIAKDEDSGKTSGKPTLEEFKDSIGEWLEDCRENPEGERCTEEELKEDMLDLIDKLDDKARGEARKWLKEEKGYNLDKSPGPKEPETPPDSGITNSETPTPQPPSQPQQPTMSWLALAPRVNLEQGFASVRTLHERRGENWELKETEGQPWG</sequence>
<evidence type="ECO:0000313" key="3">
    <source>
        <dbReference type="EMBL" id="PXZ38372.1"/>
    </source>
</evidence>
<reference evidence="3 4" key="1">
    <citation type="submission" date="2018-06" db="EMBL/GenBank/DDBJ databases">
        <authorList>
            <person name="Teymurazov M."/>
            <person name="Kislichkina A."/>
            <person name="Abaymova A."/>
            <person name="Mukhina T."/>
            <person name="Mayskaya N."/>
            <person name="Svetoch E."/>
            <person name="Bogun A."/>
        </authorList>
    </citation>
    <scope>NUCLEOTIDE SEQUENCE [LARGE SCALE GENOMIC DNA]</scope>
    <source>
        <strain evidence="3 4">SCPM-O-B-8406</strain>
    </source>
</reference>
<feature type="region of interest" description="Disordered" evidence="1">
    <location>
        <begin position="90"/>
        <end position="138"/>
    </location>
</feature>
<keyword evidence="2" id="KW-0732">Signal</keyword>
<feature type="chain" id="PRO_5042056348" evidence="2">
    <location>
        <begin position="26"/>
        <end position="174"/>
    </location>
</feature>
<evidence type="ECO:0000256" key="2">
    <source>
        <dbReference type="SAM" id="SignalP"/>
    </source>
</evidence>
<evidence type="ECO:0000256" key="1">
    <source>
        <dbReference type="SAM" id="MobiDB-lite"/>
    </source>
</evidence>
<protein>
    <submittedName>
        <fullName evidence="3">Uncharacterized protein</fullName>
    </submittedName>
</protein>
<comment type="caution">
    <text evidence="3">The sequence shown here is derived from an EMBL/GenBank/DDBJ whole genome shotgun (WGS) entry which is preliminary data.</text>
</comment>
<organism evidence="3 4">
    <name type="scientific">Avibacterium paragallinarum</name>
    <name type="common">Haemophilus gallinarum</name>
    <dbReference type="NCBI Taxonomy" id="728"/>
    <lineage>
        <taxon>Bacteria</taxon>
        <taxon>Pseudomonadati</taxon>
        <taxon>Pseudomonadota</taxon>
        <taxon>Gammaproteobacteria</taxon>
        <taxon>Pasteurellales</taxon>
        <taxon>Pasteurellaceae</taxon>
        <taxon>Avibacterium</taxon>
    </lineage>
</organism>